<evidence type="ECO:0000313" key="2">
    <source>
        <dbReference type="Proteomes" id="UP000310158"/>
    </source>
</evidence>
<proteinExistence type="predicted"/>
<dbReference type="Proteomes" id="UP000310158">
    <property type="component" value="Unassembled WGS sequence"/>
</dbReference>
<dbReference type="AlphaFoldDB" id="A0A4S4LRA2"/>
<gene>
    <name evidence="1" type="ORF">EW146_g5832</name>
</gene>
<protein>
    <recommendedName>
        <fullName evidence="3">CxC2-like cysteine cluster KDZ transposase-associated domain-containing protein</fullName>
    </recommendedName>
</protein>
<evidence type="ECO:0008006" key="3">
    <source>
        <dbReference type="Google" id="ProtNLM"/>
    </source>
</evidence>
<evidence type="ECO:0000313" key="1">
    <source>
        <dbReference type="EMBL" id="THH14497.1"/>
    </source>
</evidence>
<organism evidence="1 2">
    <name type="scientific">Bondarzewia mesenterica</name>
    <dbReference type="NCBI Taxonomy" id="1095465"/>
    <lineage>
        <taxon>Eukaryota</taxon>
        <taxon>Fungi</taxon>
        <taxon>Dikarya</taxon>
        <taxon>Basidiomycota</taxon>
        <taxon>Agaricomycotina</taxon>
        <taxon>Agaricomycetes</taxon>
        <taxon>Russulales</taxon>
        <taxon>Bondarzewiaceae</taxon>
        <taxon>Bondarzewia</taxon>
    </lineage>
</organism>
<sequence length="587" mass="66182">MDNPIIVPWDAQQYADHARTGLHSGPNAAEKQLTQVYPPLHPQPFPHYDLPAIKGRHPKVVIWQAAAKLRPMHKLKEGGNWCSKAELYRNPEDCTGMPPGLMKMSSGWFEQAHHTAEYLLKCSASFRDRYSDLGCHQWLQNFVESSAILSGIMRIIHPEQYFTGMECIEKLGNITDLTELVHHWPSVFNGISAEWYDLLVTVSPYDWAIFELPRIGLSFKYNSGTVAAICGQVLTHSVPQVDDNLKCKTTALNFYSKLWRVIISAFPDTISHGCGHRADGHAGNGELTLFCLACPQPGVNIPDNWREDEEKWKYMRSFVMDGNFSAEHMKMKNLWDDVMLTDKTGYMVTEGNYKDHLQAAIESKDMNMDYSLSGALKTIGDLPQVLIMYDVMCQYGMHLLRYFADSPHLTMPTGLKIIKGIGAAQVDGEILETLMVLALCKKYIKVMDALEASQEGFQALDTSIDHQLKERMPSQAAYQLTLAKNEQRASRQVLRGSTAWLSTGIKIQEAQLANPGAEWENIPLDIISDPEVNKDEPILEELVEEYTDDIPDAIPTEKMAIALPSILQIIKCRKLGLEELANQELER</sequence>
<keyword evidence="2" id="KW-1185">Reference proteome</keyword>
<name>A0A4S4LRA2_9AGAM</name>
<accession>A0A4S4LRA2</accession>
<dbReference type="EMBL" id="SGPL01000273">
    <property type="protein sequence ID" value="THH14497.1"/>
    <property type="molecule type" value="Genomic_DNA"/>
</dbReference>
<dbReference type="OrthoDB" id="3214502at2759"/>
<comment type="caution">
    <text evidence="1">The sequence shown here is derived from an EMBL/GenBank/DDBJ whole genome shotgun (WGS) entry which is preliminary data.</text>
</comment>
<reference evidence="1 2" key="1">
    <citation type="submission" date="2019-02" db="EMBL/GenBank/DDBJ databases">
        <title>Genome sequencing of the rare red list fungi Bondarzewia mesenterica.</title>
        <authorList>
            <person name="Buettner E."/>
            <person name="Kellner H."/>
        </authorList>
    </citation>
    <scope>NUCLEOTIDE SEQUENCE [LARGE SCALE GENOMIC DNA]</scope>
    <source>
        <strain evidence="1 2">DSM 108281</strain>
    </source>
</reference>